<dbReference type="PANTHER" id="PTHR24413">
    <property type="entry name" value="SPECKLE-TYPE POZ PROTEIN"/>
    <property type="match status" value="1"/>
</dbReference>
<evidence type="ECO:0000259" key="1">
    <source>
        <dbReference type="PROSITE" id="PS50097"/>
    </source>
</evidence>
<dbReference type="Pfam" id="PF00651">
    <property type="entry name" value="BTB"/>
    <property type="match status" value="1"/>
</dbReference>
<organism evidence="2 3">
    <name type="scientific">Danaus chrysippus</name>
    <name type="common">African queen</name>
    <dbReference type="NCBI Taxonomy" id="151541"/>
    <lineage>
        <taxon>Eukaryota</taxon>
        <taxon>Metazoa</taxon>
        <taxon>Ecdysozoa</taxon>
        <taxon>Arthropoda</taxon>
        <taxon>Hexapoda</taxon>
        <taxon>Insecta</taxon>
        <taxon>Pterygota</taxon>
        <taxon>Neoptera</taxon>
        <taxon>Endopterygota</taxon>
        <taxon>Lepidoptera</taxon>
        <taxon>Glossata</taxon>
        <taxon>Ditrysia</taxon>
        <taxon>Papilionoidea</taxon>
        <taxon>Nymphalidae</taxon>
        <taxon>Danainae</taxon>
        <taxon>Danaini</taxon>
        <taxon>Danaina</taxon>
        <taxon>Danaus</taxon>
        <taxon>Anosia</taxon>
    </lineage>
</organism>
<dbReference type="Proteomes" id="UP000789524">
    <property type="component" value="Unassembled WGS sequence"/>
</dbReference>
<dbReference type="Gene3D" id="6.10.250.3030">
    <property type="match status" value="1"/>
</dbReference>
<sequence length="338" mass="38906">MSFSKDINYKTSEMGQTKIHKVKWVIPQINKLFQSSTHKELRSDAYENILGDNDSTFNLKIKLLGRENDIMEIYYLYPKTIFLKTVLITNLNQFQDQLLVQNEFATIEANSWQYLFTLFKRDIIAAKGKESILQSNGSLSLQFEFYIRTDVNVAYKNVSLERLSCDFESLLHSESFFDVIMKSSDGYEYKVHKAILAARSEVLKANFQHNTLECQTNILESPFESATLSAVINFIYSGKIVKIDEIPESLLVAANYYQLKELKNLCEEALHSKLTVDNVIETLKLADLYSAEILKQKCLEFIKNGQAKLIVKTEGWAKEESGELIKLIYKYVIDDGKD</sequence>
<comment type="caution">
    <text evidence="2">The sequence shown here is derived from an EMBL/GenBank/DDBJ whole genome shotgun (WGS) entry which is preliminary data.</text>
</comment>
<dbReference type="InterPro" id="IPR011333">
    <property type="entry name" value="SKP1/BTB/POZ_sf"/>
</dbReference>
<dbReference type="OrthoDB" id="6359816at2759"/>
<keyword evidence="3" id="KW-1185">Reference proteome</keyword>
<reference evidence="2" key="1">
    <citation type="submission" date="2021-09" db="EMBL/GenBank/DDBJ databases">
        <authorList>
            <person name="Martin H S."/>
        </authorList>
    </citation>
    <scope>NUCLEOTIDE SEQUENCE</scope>
</reference>
<dbReference type="EMBL" id="CAKASE010000067">
    <property type="protein sequence ID" value="CAG9571622.1"/>
    <property type="molecule type" value="Genomic_DNA"/>
</dbReference>
<evidence type="ECO:0000313" key="3">
    <source>
        <dbReference type="Proteomes" id="UP000789524"/>
    </source>
</evidence>
<dbReference type="AlphaFoldDB" id="A0A8J2W691"/>
<gene>
    <name evidence="2" type="ORF">DCHRY22_LOCUS9744</name>
</gene>
<dbReference type="SMART" id="SM00225">
    <property type="entry name" value="BTB"/>
    <property type="match status" value="1"/>
</dbReference>
<protein>
    <submittedName>
        <fullName evidence="2">(African queen) hypothetical protein</fullName>
    </submittedName>
</protein>
<proteinExistence type="predicted"/>
<dbReference type="SUPFAM" id="SSF54695">
    <property type="entry name" value="POZ domain"/>
    <property type="match status" value="1"/>
</dbReference>
<dbReference type="Gene3D" id="3.30.710.10">
    <property type="entry name" value="Potassium Channel Kv1.1, Chain A"/>
    <property type="match status" value="1"/>
</dbReference>
<feature type="domain" description="BTB" evidence="1">
    <location>
        <begin position="177"/>
        <end position="244"/>
    </location>
</feature>
<evidence type="ECO:0000313" key="2">
    <source>
        <dbReference type="EMBL" id="CAG9571622.1"/>
    </source>
</evidence>
<dbReference type="PROSITE" id="PS50097">
    <property type="entry name" value="BTB"/>
    <property type="match status" value="1"/>
</dbReference>
<name>A0A8J2W691_9NEOP</name>
<dbReference type="InterPro" id="IPR000210">
    <property type="entry name" value="BTB/POZ_dom"/>
</dbReference>
<accession>A0A8J2W691</accession>